<geneLocation type="plasmid" evidence="1">
    <name>pCD1</name>
</geneLocation>
<organism evidence="1">
    <name type="scientific">Yersinia pestis</name>
    <dbReference type="NCBI Taxonomy" id="632"/>
    <lineage>
        <taxon>Bacteria</taxon>
        <taxon>Pseudomonadati</taxon>
        <taxon>Pseudomonadota</taxon>
        <taxon>Gammaproteobacteria</taxon>
        <taxon>Enterobacterales</taxon>
        <taxon>Yersiniaceae</taxon>
        <taxon>Yersinia</taxon>
    </lineage>
</organism>
<accession>A0A0H2W042</accession>
<dbReference type="EMBL" id="AF074612">
    <property type="protein sequence ID" value="AAC69763.1"/>
    <property type="molecule type" value="Genomic_DNA"/>
</dbReference>
<accession>A0A380SCT4</accession>
<accession>Q9ZGX6</accession>
<accession>Q74YZ1</accession>
<dbReference type="KEGG" id="ypl:CH46_4382"/>
<reference evidence="1" key="1">
    <citation type="journal article" date="1998" name="Infect. Immun.">
        <title>DNA sequencing and analysis of the low-Ca2+-response plasmid pCD1 of Yersinia pestis KIM5.</title>
        <authorList>
            <person name="Perry R.D."/>
            <person name="Straley S.C."/>
            <person name="Fetherston J.D."/>
            <person name="Rose D.J."/>
            <person name="Gregor J."/>
            <person name="Blattner F.R."/>
        </authorList>
    </citation>
    <scope>NUCLEOTIDE SEQUENCE</scope>
    <source>
        <strain evidence="1">KIM5</strain>
        <plasmid evidence="1">pCD1</plasmid>
    </source>
</reference>
<accession>A0A2U2GUY8</accession>
<proteinExistence type="predicted"/>
<sequence length="72" mass="8215">MRSPLAYGCSVYTVNVVTQLHNDIHKSAYKHKRLYHVLTGQASSAQPVFSMPHRGMKAPADINYNSVDNWRR</sequence>
<evidence type="ECO:0000313" key="1">
    <source>
        <dbReference type="EMBL" id="AAC69763.1"/>
    </source>
</evidence>
<protein>
    <submittedName>
        <fullName evidence="1">Uncharacterized protein</fullName>
    </submittedName>
</protein>
<keyword evidence="1" id="KW-0614">Plasmid</keyword>
<accession>A0A384KBQ6</accession>
<dbReference type="KEGG" id="ypj:CH55_4352"/>
<dbReference type="PIR" id="T42848">
    <property type="entry name" value="T42848"/>
</dbReference>
<name>A0A2U2GUY8_YERPE</name>
<gene>
    <name evidence="1" type="primary">Y0006</name>
</gene>
<dbReference type="AlphaFoldDB" id="A0A2U2GUY8"/>